<dbReference type="InterPro" id="IPR029039">
    <property type="entry name" value="Flavoprotein-like_sf"/>
</dbReference>
<dbReference type="PANTHER" id="PTHR30543:SF21">
    <property type="entry name" value="NAD(P)H-DEPENDENT FMN REDUCTASE LOT6"/>
    <property type="match status" value="1"/>
</dbReference>
<keyword evidence="3" id="KW-1185">Reference proteome</keyword>
<evidence type="ECO:0000313" key="3">
    <source>
        <dbReference type="Proteomes" id="UP000268623"/>
    </source>
</evidence>
<dbReference type="Gene3D" id="3.40.50.360">
    <property type="match status" value="1"/>
</dbReference>
<organism evidence="2 3">
    <name type="scientific">Methylocystis hirsuta</name>
    <dbReference type="NCBI Taxonomy" id="369798"/>
    <lineage>
        <taxon>Bacteria</taxon>
        <taxon>Pseudomonadati</taxon>
        <taxon>Pseudomonadota</taxon>
        <taxon>Alphaproteobacteria</taxon>
        <taxon>Hyphomicrobiales</taxon>
        <taxon>Methylocystaceae</taxon>
        <taxon>Methylocystis</taxon>
    </lineage>
</organism>
<dbReference type="GO" id="GO:0005829">
    <property type="term" value="C:cytosol"/>
    <property type="evidence" value="ECO:0007669"/>
    <property type="project" value="TreeGrafter"/>
</dbReference>
<dbReference type="InterPro" id="IPR005025">
    <property type="entry name" value="FMN_Rdtase-like_dom"/>
</dbReference>
<sequence>MRIIVDAGELSLRSRLAPLLSRAEASQPPPREVCALRKSIGQSDGVVIASPEYAHGVPGSSKHALDWLVGSVEFPGKPVAVINTSPRAIHADAQLREILIAMSAKLIEMGPIAVPYDAKEIAFDLTLSDKLRAALSDLIEAMQAP</sequence>
<dbReference type="AlphaFoldDB" id="A0A3M9XLZ2"/>
<dbReference type="InterPro" id="IPR050712">
    <property type="entry name" value="NAD(P)H-dep_reductase"/>
</dbReference>
<feature type="domain" description="NADPH-dependent FMN reductase-like" evidence="1">
    <location>
        <begin position="13"/>
        <end position="114"/>
    </location>
</feature>
<accession>A0A3M9XLZ2</accession>
<name>A0A3M9XLZ2_9HYPH</name>
<protein>
    <recommendedName>
        <fullName evidence="1">NADPH-dependent FMN reductase-like domain-containing protein</fullName>
    </recommendedName>
</protein>
<evidence type="ECO:0000259" key="1">
    <source>
        <dbReference type="Pfam" id="PF03358"/>
    </source>
</evidence>
<dbReference type="GO" id="GO:0016491">
    <property type="term" value="F:oxidoreductase activity"/>
    <property type="evidence" value="ECO:0007669"/>
    <property type="project" value="InterPro"/>
</dbReference>
<gene>
    <name evidence="2" type="ORF">D1O30_02820</name>
</gene>
<evidence type="ECO:0000313" key="2">
    <source>
        <dbReference type="EMBL" id="RNJ48722.1"/>
    </source>
</evidence>
<dbReference type="Proteomes" id="UP000268623">
    <property type="component" value="Unassembled WGS sequence"/>
</dbReference>
<dbReference type="OrthoDB" id="9812295at2"/>
<dbReference type="GO" id="GO:0010181">
    <property type="term" value="F:FMN binding"/>
    <property type="evidence" value="ECO:0007669"/>
    <property type="project" value="TreeGrafter"/>
</dbReference>
<proteinExistence type="predicted"/>
<dbReference type="SUPFAM" id="SSF52218">
    <property type="entry name" value="Flavoproteins"/>
    <property type="match status" value="1"/>
</dbReference>
<dbReference type="Pfam" id="PF03358">
    <property type="entry name" value="FMN_red"/>
    <property type="match status" value="1"/>
</dbReference>
<reference evidence="2 3" key="1">
    <citation type="submission" date="2018-08" db="EMBL/GenBank/DDBJ databases">
        <title>Genome sequence of Methylocystis hirsuta CSC1, a methanotroph able to accumulate PHAs.</title>
        <authorList>
            <person name="Bordel S."/>
            <person name="Rodriguez E."/>
            <person name="Gancedo J."/>
            <person name="Munoz R."/>
        </authorList>
    </citation>
    <scope>NUCLEOTIDE SEQUENCE [LARGE SCALE GENOMIC DNA]</scope>
    <source>
        <strain evidence="2 3">CSC1</strain>
    </source>
</reference>
<dbReference type="EMBL" id="QWDD01000001">
    <property type="protein sequence ID" value="RNJ48722.1"/>
    <property type="molecule type" value="Genomic_DNA"/>
</dbReference>
<dbReference type="PANTHER" id="PTHR30543">
    <property type="entry name" value="CHROMATE REDUCTASE"/>
    <property type="match status" value="1"/>
</dbReference>
<comment type="caution">
    <text evidence="2">The sequence shown here is derived from an EMBL/GenBank/DDBJ whole genome shotgun (WGS) entry which is preliminary data.</text>
</comment>